<protein>
    <submittedName>
        <fullName evidence="1">Uncharacterized protein</fullName>
    </submittedName>
</protein>
<name>A0ACC3ALC3_9EURO</name>
<proteinExistence type="predicted"/>
<dbReference type="Proteomes" id="UP001177260">
    <property type="component" value="Unassembled WGS sequence"/>
</dbReference>
<gene>
    <name evidence="1" type="ORF">N8T08_003050</name>
</gene>
<dbReference type="EMBL" id="JAOPJF010000174">
    <property type="protein sequence ID" value="KAK1138289.1"/>
    <property type="molecule type" value="Genomic_DNA"/>
</dbReference>
<evidence type="ECO:0000313" key="1">
    <source>
        <dbReference type="EMBL" id="KAK1138289.1"/>
    </source>
</evidence>
<accession>A0ACC3ALC3</accession>
<organism evidence="1 2">
    <name type="scientific">Aspergillus melleus</name>
    <dbReference type="NCBI Taxonomy" id="138277"/>
    <lineage>
        <taxon>Eukaryota</taxon>
        <taxon>Fungi</taxon>
        <taxon>Dikarya</taxon>
        <taxon>Ascomycota</taxon>
        <taxon>Pezizomycotina</taxon>
        <taxon>Eurotiomycetes</taxon>
        <taxon>Eurotiomycetidae</taxon>
        <taxon>Eurotiales</taxon>
        <taxon>Aspergillaceae</taxon>
        <taxon>Aspergillus</taxon>
        <taxon>Aspergillus subgen. Circumdati</taxon>
    </lineage>
</organism>
<comment type="caution">
    <text evidence="1">The sequence shown here is derived from an EMBL/GenBank/DDBJ whole genome shotgun (WGS) entry which is preliminary data.</text>
</comment>
<reference evidence="1 2" key="1">
    <citation type="journal article" date="2023" name="ACS Omega">
        <title>Identification of the Neoaspergillic Acid Biosynthesis Gene Cluster by Establishing an In Vitro CRISPR-Ribonucleoprotein Genetic System in Aspergillus melleus.</title>
        <authorList>
            <person name="Yuan B."/>
            <person name="Grau M.F."/>
            <person name="Murata R.M."/>
            <person name="Torok T."/>
            <person name="Venkateswaran K."/>
            <person name="Stajich J.E."/>
            <person name="Wang C.C.C."/>
        </authorList>
    </citation>
    <scope>NUCLEOTIDE SEQUENCE [LARGE SCALE GENOMIC DNA]</scope>
    <source>
        <strain evidence="1 2">IMV 1140</strain>
    </source>
</reference>
<evidence type="ECO:0000313" key="2">
    <source>
        <dbReference type="Proteomes" id="UP001177260"/>
    </source>
</evidence>
<keyword evidence="2" id="KW-1185">Reference proteome</keyword>
<sequence length="212" mass="22880">MPLPPNVHVSSHPCLQAKLSQLRSKSTSTRETRDLINEIATILGVEAFAAGLKTTRRGTDQTPLGLEYETQDIDPANVALVPILRSGLGMIEGLFRESFSLQPVEYYNNLPFHRQTSDTNTAAAEIAVLLDPVIATGATAEAAIHLLREWGVKKVVMLGVLGSEPGVNRAVQAWPEGVELWVGAVDKQCNERGMIVPGLGDIGDRLFVAMGK</sequence>